<dbReference type="SMART" id="SM00829">
    <property type="entry name" value="PKS_ER"/>
    <property type="match status" value="1"/>
</dbReference>
<dbReference type="InterPro" id="IPR036291">
    <property type="entry name" value="NAD(P)-bd_dom_sf"/>
</dbReference>
<name>A0A923MRV1_9BURK</name>
<dbReference type="Gene3D" id="3.40.50.720">
    <property type="entry name" value="NAD(P)-binding Rossmann-like Domain"/>
    <property type="match status" value="1"/>
</dbReference>
<feature type="domain" description="Enoyl reductase (ER)" evidence="3">
    <location>
        <begin position="10"/>
        <end position="320"/>
    </location>
</feature>
<dbReference type="Pfam" id="PF08240">
    <property type="entry name" value="ADH_N"/>
    <property type="match status" value="1"/>
</dbReference>
<dbReference type="AlphaFoldDB" id="A0A923MRV1"/>
<keyword evidence="2" id="KW-0560">Oxidoreductase</keyword>
<dbReference type="InterPro" id="IPR013154">
    <property type="entry name" value="ADH-like_N"/>
</dbReference>
<evidence type="ECO:0000256" key="1">
    <source>
        <dbReference type="ARBA" id="ARBA00022857"/>
    </source>
</evidence>
<evidence type="ECO:0000313" key="5">
    <source>
        <dbReference type="Proteomes" id="UP000608513"/>
    </source>
</evidence>
<dbReference type="Gene3D" id="3.90.180.10">
    <property type="entry name" value="Medium-chain alcohol dehydrogenases, catalytic domain"/>
    <property type="match status" value="1"/>
</dbReference>
<dbReference type="InterPro" id="IPR013149">
    <property type="entry name" value="ADH-like_C"/>
</dbReference>
<dbReference type="SUPFAM" id="SSF51735">
    <property type="entry name" value="NAD(P)-binding Rossmann-fold domains"/>
    <property type="match status" value="1"/>
</dbReference>
<keyword evidence="5" id="KW-1185">Reference proteome</keyword>
<proteinExistence type="predicted"/>
<evidence type="ECO:0000259" key="3">
    <source>
        <dbReference type="SMART" id="SM00829"/>
    </source>
</evidence>
<evidence type="ECO:0000256" key="2">
    <source>
        <dbReference type="ARBA" id="ARBA00023002"/>
    </source>
</evidence>
<dbReference type="Pfam" id="PF00107">
    <property type="entry name" value="ADH_zinc_N"/>
    <property type="match status" value="1"/>
</dbReference>
<dbReference type="Proteomes" id="UP000608513">
    <property type="component" value="Unassembled WGS sequence"/>
</dbReference>
<keyword evidence="1" id="KW-0521">NADP</keyword>
<dbReference type="InterPro" id="IPR011032">
    <property type="entry name" value="GroES-like_sf"/>
</dbReference>
<dbReference type="PANTHER" id="PTHR48106">
    <property type="entry name" value="QUINONE OXIDOREDUCTASE PIG3-RELATED"/>
    <property type="match status" value="1"/>
</dbReference>
<accession>A0A923MRV1</accession>
<dbReference type="GO" id="GO:0070402">
    <property type="term" value="F:NADPH binding"/>
    <property type="evidence" value="ECO:0007669"/>
    <property type="project" value="TreeGrafter"/>
</dbReference>
<comment type="caution">
    <text evidence="4">The sequence shown here is derived from an EMBL/GenBank/DDBJ whole genome shotgun (WGS) entry which is preliminary data.</text>
</comment>
<dbReference type="SUPFAM" id="SSF50129">
    <property type="entry name" value="GroES-like"/>
    <property type="match status" value="1"/>
</dbReference>
<gene>
    <name evidence="4" type="ORF">H8N03_13875</name>
</gene>
<sequence>MRAWWMNVGDTDARLELRETPVPQPGPRQMLVRVRAAGLNRGEFIVGGLVKAGSSKAMGIEGAGEVVQVGSEVTRFRAGDRVMGRFPGALAEQVLADEAQAMAVPANLSWEEAGGLPTTYMVAHDMLLLQGGLQAGGWLLVTGVSAGVGVAALQIAKAIGARVIGTSGSREKLEKLRAQGLDVGLCTRRPDFHAQVMDATGGAGVNLVVNNVGGSVFAECVRCLAFEGRLATVGYVDKVLQAEIDLQALHAKRLVLFGVSQKMTSPAQKAEGTQRFVQDMLPLVASGKLRPLIDRRFSFDDVPAARARMEADAHLGKIVIAV</sequence>
<reference evidence="4" key="1">
    <citation type="submission" date="2020-08" db="EMBL/GenBank/DDBJ databases">
        <title>Ramlibacter sp. USB13 16S ribosomal RNA gene genome sequencing and assembly.</title>
        <authorList>
            <person name="Kang M."/>
        </authorList>
    </citation>
    <scope>NUCLEOTIDE SEQUENCE</scope>
    <source>
        <strain evidence="4">USB13</strain>
    </source>
</reference>
<dbReference type="InterPro" id="IPR020843">
    <property type="entry name" value="ER"/>
</dbReference>
<dbReference type="EMBL" id="JACORT010000005">
    <property type="protein sequence ID" value="MBC5784035.1"/>
    <property type="molecule type" value="Genomic_DNA"/>
</dbReference>
<dbReference type="PANTHER" id="PTHR48106:SF18">
    <property type="entry name" value="QUINONE OXIDOREDUCTASE PIG3"/>
    <property type="match status" value="1"/>
</dbReference>
<evidence type="ECO:0000313" key="4">
    <source>
        <dbReference type="EMBL" id="MBC5784035.1"/>
    </source>
</evidence>
<dbReference type="GO" id="GO:0016651">
    <property type="term" value="F:oxidoreductase activity, acting on NAD(P)H"/>
    <property type="evidence" value="ECO:0007669"/>
    <property type="project" value="TreeGrafter"/>
</dbReference>
<protein>
    <submittedName>
        <fullName evidence="4">Zinc-binding dehydrogenase</fullName>
    </submittedName>
</protein>
<organism evidence="4 5">
    <name type="scientific">Ramlibacter cellulosilyticus</name>
    <dbReference type="NCBI Taxonomy" id="2764187"/>
    <lineage>
        <taxon>Bacteria</taxon>
        <taxon>Pseudomonadati</taxon>
        <taxon>Pseudomonadota</taxon>
        <taxon>Betaproteobacteria</taxon>
        <taxon>Burkholderiales</taxon>
        <taxon>Comamonadaceae</taxon>
        <taxon>Ramlibacter</taxon>
    </lineage>
</organism>